<dbReference type="Pfam" id="PF07660">
    <property type="entry name" value="STN"/>
    <property type="match status" value="1"/>
</dbReference>
<keyword evidence="3" id="KW-0812">Transmembrane</keyword>
<dbReference type="PANTHER" id="PTHR30069">
    <property type="entry name" value="TONB-DEPENDENT OUTER MEMBRANE RECEPTOR"/>
    <property type="match status" value="1"/>
</dbReference>
<dbReference type="InterPro" id="IPR023996">
    <property type="entry name" value="TonB-dep_OMP_SusC/RagA"/>
</dbReference>
<comment type="caution">
    <text evidence="8">The sequence shown here is derived from an EMBL/GenBank/DDBJ whole genome shotgun (WGS) entry which is preliminary data.</text>
</comment>
<dbReference type="NCBIfam" id="TIGR04056">
    <property type="entry name" value="OMP_RagA_SusC"/>
    <property type="match status" value="1"/>
</dbReference>
<dbReference type="SMART" id="SM00965">
    <property type="entry name" value="STN"/>
    <property type="match status" value="1"/>
</dbReference>
<dbReference type="InterPro" id="IPR012910">
    <property type="entry name" value="Plug_dom"/>
</dbReference>
<feature type="domain" description="Secretin/TonB short N-terminal" evidence="7">
    <location>
        <begin position="71"/>
        <end position="123"/>
    </location>
</feature>
<evidence type="ECO:0000259" key="7">
    <source>
        <dbReference type="SMART" id="SM00965"/>
    </source>
</evidence>
<dbReference type="Pfam" id="PF13715">
    <property type="entry name" value="CarbopepD_reg_2"/>
    <property type="match status" value="1"/>
</dbReference>
<gene>
    <name evidence="8" type="ORF">EZS27_020023</name>
</gene>
<dbReference type="GO" id="GO:0044718">
    <property type="term" value="P:siderophore transmembrane transport"/>
    <property type="evidence" value="ECO:0007669"/>
    <property type="project" value="TreeGrafter"/>
</dbReference>
<evidence type="ECO:0000256" key="6">
    <source>
        <dbReference type="ARBA" id="ARBA00023237"/>
    </source>
</evidence>
<evidence type="ECO:0000256" key="5">
    <source>
        <dbReference type="ARBA" id="ARBA00023136"/>
    </source>
</evidence>
<keyword evidence="4" id="KW-0732">Signal</keyword>
<dbReference type="InterPro" id="IPR023997">
    <property type="entry name" value="TonB-dep_OMP_SusC/RagA_CS"/>
</dbReference>
<reference evidence="8" key="1">
    <citation type="submission" date="2019-03" db="EMBL/GenBank/DDBJ databases">
        <title>Single cell metagenomics reveals metabolic interactions within the superorganism composed of flagellate Streblomastix strix and complex community of Bacteroidetes bacteria on its surface.</title>
        <authorList>
            <person name="Treitli S.C."/>
            <person name="Kolisko M."/>
            <person name="Husnik F."/>
            <person name="Keeling P."/>
            <person name="Hampl V."/>
        </authorList>
    </citation>
    <scope>NUCLEOTIDE SEQUENCE</scope>
    <source>
        <strain evidence="8">STM</strain>
    </source>
</reference>
<dbReference type="SUPFAM" id="SSF56935">
    <property type="entry name" value="Porins"/>
    <property type="match status" value="1"/>
</dbReference>
<evidence type="ECO:0000256" key="4">
    <source>
        <dbReference type="ARBA" id="ARBA00022729"/>
    </source>
</evidence>
<keyword evidence="8" id="KW-0675">Receptor</keyword>
<dbReference type="InterPro" id="IPR011662">
    <property type="entry name" value="Secretin/TonB_short_N"/>
</dbReference>
<dbReference type="GO" id="GO:0009279">
    <property type="term" value="C:cell outer membrane"/>
    <property type="evidence" value="ECO:0007669"/>
    <property type="project" value="UniProtKB-SubCell"/>
</dbReference>
<keyword evidence="2" id="KW-0813">Transport</keyword>
<dbReference type="Gene3D" id="2.40.170.20">
    <property type="entry name" value="TonB-dependent receptor, beta-barrel domain"/>
    <property type="match status" value="1"/>
</dbReference>
<dbReference type="Gene3D" id="2.170.130.10">
    <property type="entry name" value="TonB-dependent receptor, plug domain"/>
    <property type="match status" value="1"/>
</dbReference>
<keyword evidence="5" id="KW-0472">Membrane</keyword>
<dbReference type="InterPro" id="IPR037066">
    <property type="entry name" value="Plug_dom_sf"/>
</dbReference>
<dbReference type="Pfam" id="PF07715">
    <property type="entry name" value="Plug"/>
    <property type="match status" value="1"/>
</dbReference>
<evidence type="ECO:0000256" key="1">
    <source>
        <dbReference type="ARBA" id="ARBA00004571"/>
    </source>
</evidence>
<dbReference type="PROSITE" id="PS52016">
    <property type="entry name" value="TONB_DEPENDENT_REC_3"/>
    <property type="match status" value="1"/>
</dbReference>
<dbReference type="FunFam" id="2.60.40.1120:FF:000003">
    <property type="entry name" value="Outer membrane protein Omp121"/>
    <property type="match status" value="1"/>
</dbReference>
<organism evidence="8">
    <name type="scientific">termite gut metagenome</name>
    <dbReference type="NCBI Taxonomy" id="433724"/>
    <lineage>
        <taxon>unclassified sequences</taxon>
        <taxon>metagenomes</taxon>
        <taxon>organismal metagenomes</taxon>
    </lineage>
</organism>
<dbReference type="InterPro" id="IPR039426">
    <property type="entry name" value="TonB-dep_rcpt-like"/>
</dbReference>
<dbReference type="SUPFAM" id="SSF49464">
    <property type="entry name" value="Carboxypeptidase regulatory domain-like"/>
    <property type="match status" value="1"/>
</dbReference>
<evidence type="ECO:0000256" key="3">
    <source>
        <dbReference type="ARBA" id="ARBA00022692"/>
    </source>
</evidence>
<dbReference type="InterPro" id="IPR008969">
    <property type="entry name" value="CarboxyPept-like_regulatory"/>
</dbReference>
<keyword evidence="6" id="KW-0998">Cell outer membrane</keyword>
<dbReference type="AlphaFoldDB" id="A0A5J4REV7"/>
<dbReference type="EMBL" id="SNRY01001380">
    <property type="protein sequence ID" value="KAA6331363.1"/>
    <property type="molecule type" value="Genomic_DNA"/>
</dbReference>
<dbReference type="PANTHER" id="PTHR30069:SF29">
    <property type="entry name" value="HEMOGLOBIN AND HEMOGLOBIN-HAPTOGLOBIN-BINDING PROTEIN 1-RELATED"/>
    <property type="match status" value="1"/>
</dbReference>
<accession>A0A5J4REV7</accession>
<protein>
    <submittedName>
        <fullName evidence="8">TonB-dependent receptor SusC</fullName>
    </submittedName>
</protein>
<dbReference type="NCBIfam" id="TIGR04057">
    <property type="entry name" value="SusC_RagA_signa"/>
    <property type="match status" value="1"/>
</dbReference>
<dbReference type="InterPro" id="IPR036942">
    <property type="entry name" value="Beta-barrel_TonB_sf"/>
</dbReference>
<sequence length="1153" mass="127178">MNNYFNVEVLKILQRHKNFARRMKAALFMLILGTCIVSADNVYSQEAKLSFLLSDISIKQAIAEIEKQSDFVFIWTDNTEHETNKKINLQVDQVTIEQILNNMFANTQLSYRILGKQIVVYLDSIPKDVKQLKPSSISLPQQSKKTITGTVIDSKRETIIGANIIEKGTTNGVISDLNGHFSLQVSSGATLVISYIGYNLQEIAVGNKTDISIMLSEDSKVLEEVVVVGYGSTLRKNLTTAIAKVNADDVPKAALSNTNQMLLGRAAGLQATVASAQPGGAVDISIRGAGKPIYVVDGVVMPNDGMDSNGSLALPASINRAGLAGLNPDDIESIEILKDASASIYGIGAANGVILVTTKKGAEGNLKVSYSANVSLVKNYPYLEMLDAKEFMGYANLYKKEQYLYNNKMAPYGIIPYDNNAPIEYTDAQIANAQTTNWPDLVLRDGSINTHSVTVQGGSKQLNYYLSGNFFNQVGTVSKSDMERLTLQSRVSSQLFDFLKLSTAINYNYNNNNNGTVGATVNNRGSQASGALSAAMGFPPILPVRDENGDYSRKGNIPNPVGMEEITNISVMEGISMTFNLDLDIIKDMLSAKVLFGYIKDRLSRNVYIPLHVYYDQLNLSRGSLAEDRRQNETLEGTIAFNKTLSEVLRIDAVAGMGMYWNSTFSLGDSYSEINDVLGNDNIGAATGTHTPTSYRTANDKRSQFVRASFDVLDRYVVSASLRRDGTDKFFPSKKYALFPSVSVAWKVFNEAFLKDIKWIDMLKLRGSYGVTGADNLGTSLYGSYVANGNHVLFNNNSIIYIPFKLQSYDYPNVTWEKTIMQNIGIDFSLFKDKISGSFDVFQNDITDMLGIANSEGLSMLSTYPINGGHIRRYGWDASIKTKNIQTSEFRWTSLLTLSHYNSIWKERMPNYDFREYQQRVDEPVNSWYFYRTDGIVNIDKSNMPASQPEGYNVPGAPIIRDLNSDGQIGINDIEMVNVVPALYWGFGNTFTYKNWDLDVFLYSQLGLKKTNFSYSYTNGLGLISENPSNQSTLLSKVWNSQTNPNGILPGLAYNLGGGTLPGGAGTDVSYQDASFVRVRNITLGYNLMASSLGAAGKYISNIRVYVDVMNPFTFTSFTGFDPEVYTGLLGDKAGPGEYPQVRTFSVGTKITF</sequence>
<evidence type="ECO:0000313" key="8">
    <source>
        <dbReference type="EMBL" id="KAA6331363.1"/>
    </source>
</evidence>
<dbReference type="GO" id="GO:0015344">
    <property type="term" value="F:siderophore uptake transmembrane transporter activity"/>
    <property type="evidence" value="ECO:0007669"/>
    <property type="project" value="TreeGrafter"/>
</dbReference>
<proteinExistence type="predicted"/>
<name>A0A5J4REV7_9ZZZZ</name>
<evidence type="ECO:0000256" key="2">
    <source>
        <dbReference type="ARBA" id="ARBA00022448"/>
    </source>
</evidence>
<comment type="subcellular location">
    <subcellularLocation>
        <location evidence="1">Cell outer membrane</location>
        <topology evidence="1">Multi-pass membrane protein</topology>
    </subcellularLocation>
</comment>